<dbReference type="InterPro" id="IPR002347">
    <property type="entry name" value="SDR_fam"/>
</dbReference>
<dbReference type="EMBL" id="LVKK01000014">
    <property type="protein sequence ID" value="OAG42774.1"/>
    <property type="molecule type" value="Genomic_DNA"/>
</dbReference>
<keyword evidence="3" id="KW-0472">Membrane</keyword>
<dbReference type="GO" id="GO:0016616">
    <property type="term" value="F:oxidoreductase activity, acting on the CH-OH group of donors, NAD or NADP as acceptor"/>
    <property type="evidence" value="ECO:0007669"/>
    <property type="project" value="TreeGrafter"/>
</dbReference>
<dbReference type="PANTHER" id="PTHR44229">
    <property type="entry name" value="15-HYDROXYPROSTAGLANDIN DEHYDROGENASE [NAD(+)]"/>
    <property type="match status" value="1"/>
</dbReference>
<keyword evidence="2" id="KW-0560">Oxidoreductase</keyword>
<gene>
    <name evidence="4" type="ORF">AYO21_03057</name>
</gene>
<proteinExistence type="inferred from homology"/>
<dbReference type="OrthoDB" id="5371740at2759"/>
<evidence type="ECO:0000313" key="5">
    <source>
        <dbReference type="Proteomes" id="UP000077002"/>
    </source>
</evidence>
<keyword evidence="3" id="KW-1133">Transmembrane helix</keyword>
<evidence type="ECO:0000256" key="1">
    <source>
        <dbReference type="ARBA" id="ARBA00006484"/>
    </source>
</evidence>
<organism evidence="4 5">
    <name type="scientific">Fonsecaea monophora</name>
    <dbReference type="NCBI Taxonomy" id="254056"/>
    <lineage>
        <taxon>Eukaryota</taxon>
        <taxon>Fungi</taxon>
        <taxon>Dikarya</taxon>
        <taxon>Ascomycota</taxon>
        <taxon>Pezizomycotina</taxon>
        <taxon>Eurotiomycetes</taxon>
        <taxon>Chaetothyriomycetidae</taxon>
        <taxon>Chaetothyriales</taxon>
        <taxon>Herpotrichiellaceae</taxon>
        <taxon>Fonsecaea</taxon>
    </lineage>
</organism>
<name>A0A177FER9_9EURO</name>
<dbReference type="AlphaFoldDB" id="A0A177FER9"/>
<dbReference type="GeneID" id="34598229"/>
<sequence>MPPTTTQIAPKSRYNMSSKGNVAFITGGASGMGLATVERLISDGWKVAVFDFNAVTGAQVAERLGPNLLFLQGNVANYDDQAKAFLQTWSKWGRIDFVWANAGTGDRTQFFADAKETDNGAPPAPDLLAIDVCLIGVFYTSYLALHYFKKNPHRKGKLIMTSSSTGIHAQYMFPAYSASKHGMRVLGEKITVNCICPGLVPTAIISASYVATANQDAITPPSLIVDCVYKILGDDSLNGACLEVVGKEIIERPEPAPANWAAEYLLGDEFAAVTRKAGEIDKIYQGAEDKNEMSVR</sequence>
<accession>A0A177FER9</accession>
<dbReference type="PRINTS" id="PR00081">
    <property type="entry name" value="GDHRDH"/>
</dbReference>
<dbReference type="PANTHER" id="PTHR44229:SF4">
    <property type="entry name" value="15-HYDROXYPROSTAGLANDIN DEHYDROGENASE [NAD(+)]"/>
    <property type="match status" value="1"/>
</dbReference>
<keyword evidence="3" id="KW-0812">Transmembrane</keyword>
<evidence type="ECO:0000313" key="4">
    <source>
        <dbReference type="EMBL" id="OAG42774.1"/>
    </source>
</evidence>
<feature type="transmembrane region" description="Helical" evidence="3">
    <location>
        <begin position="127"/>
        <end position="148"/>
    </location>
</feature>
<dbReference type="Gene3D" id="3.40.50.720">
    <property type="entry name" value="NAD(P)-binding Rossmann-like Domain"/>
    <property type="match status" value="1"/>
</dbReference>
<dbReference type="Proteomes" id="UP000077002">
    <property type="component" value="Unassembled WGS sequence"/>
</dbReference>
<dbReference type="SUPFAM" id="SSF51735">
    <property type="entry name" value="NAD(P)-binding Rossmann-fold domains"/>
    <property type="match status" value="1"/>
</dbReference>
<dbReference type="Pfam" id="PF00106">
    <property type="entry name" value="adh_short"/>
    <property type="match status" value="1"/>
</dbReference>
<dbReference type="InterPro" id="IPR036291">
    <property type="entry name" value="NAD(P)-bd_dom_sf"/>
</dbReference>
<dbReference type="GO" id="GO:0005737">
    <property type="term" value="C:cytoplasm"/>
    <property type="evidence" value="ECO:0007669"/>
    <property type="project" value="TreeGrafter"/>
</dbReference>
<comment type="similarity">
    <text evidence="1">Belongs to the short-chain dehydrogenases/reductases (SDR) family.</text>
</comment>
<comment type="caution">
    <text evidence="4">The sequence shown here is derived from an EMBL/GenBank/DDBJ whole genome shotgun (WGS) entry which is preliminary data.</text>
</comment>
<keyword evidence="5" id="KW-1185">Reference proteome</keyword>
<protein>
    <submittedName>
        <fullName evidence="4">Uncharacterized protein</fullName>
    </submittedName>
</protein>
<evidence type="ECO:0000256" key="2">
    <source>
        <dbReference type="ARBA" id="ARBA00023002"/>
    </source>
</evidence>
<evidence type="ECO:0000256" key="3">
    <source>
        <dbReference type="SAM" id="Phobius"/>
    </source>
</evidence>
<reference evidence="4 5" key="1">
    <citation type="submission" date="2016-03" db="EMBL/GenBank/DDBJ databases">
        <title>Draft genome sequence of the Fonsecaea monophora CBS 269.37.</title>
        <authorList>
            <person name="Bombassaro A."/>
            <person name="Vinicius W.A."/>
            <person name="De Hoog S."/>
            <person name="Sun J."/>
            <person name="Souza E.M."/>
            <person name="Raittz R.T."/>
            <person name="Costa F."/>
            <person name="Leao A.C."/>
            <person name="Tadra-Sfeir M.Z."/>
            <person name="Baura V."/>
            <person name="Balsanelli E."/>
            <person name="Pedrosa F.O."/>
            <person name="Moreno L.F."/>
            <person name="Steffens M.B."/>
            <person name="Xi L."/>
            <person name="Bocca A.L."/>
            <person name="Felipe M.S."/>
            <person name="Teixeira M."/>
            <person name="Telles Filho F.Q."/>
            <person name="Azevedo C.M."/>
            <person name="Gomes R."/>
            <person name="Vicente V.A."/>
        </authorList>
    </citation>
    <scope>NUCLEOTIDE SEQUENCE [LARGE SCALE GENOMIC DNA]</scope>
    <source>
        <strain evidence="4 5">CBS 269.37</strain>
    </source>
</reference>
<dbReference type="RefSeq" id="XP_022514726.1">
    <property type="nucleotide sequence ID" value="XM_022653032.1"/>
</dbReference>